<evidence type="ECO:0000313" key="2">
    <source>
        <dbReference type="Proteomes" id="UP000054843"/>
    </source>
</evidence>
<organism evidence="1 2">
    <name type="scientific">Trichinella papuae</name>
    <dbReference type="NCBI Taxonomy" id="268474"/>
    <lineage>
        <taxon>Eukaryota</taxon>
        <taxon>Metazoa</taxon>
        <taxon>Ecdysozoa</taxon>
        <taxon>Nematoda</taxon>
        <taxon>Enoplea</taxon>
        <taxon>Dorylaimia</taxon>
        <taxon>Trichinellida</taxon>
        <taxon>Trichinellidae</taxon>
        <taxon>Trichinella</taxon>
    </lineage>
</organism>
<dbReference type="AlphaFoldDB" id="A0A0V1NAE9"/>
<reference evidence="1 2" key="1">
    <citation type="submission" date="2015-01" db="EMBL/GenBank/DDBJ databases">
        <title>Evolution of Trichinella species and genotypes.</title>
        <authorList>
            <person name="Korhonen P.K."/>
            <person name="Edoardo P."/>
            <person name="Giuseppe L.R."/>
            <person name="Gasser R.B."/>
        </authorList>
    </citation>
    <scope>NUCLEOTIDE SEQUENCE [LARGE SCALE GENOMIC DNA]</scope>
    <source>
        <strain evidence="1">ISS1980</strain>
    </source>
</reference>
<keyword evidence="2" id="KW-1185">Reference proteome</keyword>
<proteinExistence type="predicted"/>
<dbReference type="Proteomes" id="UP000054843">
    <property type="component" value="Unassembled WGS sequence"/>
</dbReference>
<gene>
    <name evidence="1" type="ORF">T10_3225</name>
</gene>
<protein>
    <submittedName>
        <fullName evidence="1">Uncharacterized protein</fullName>
    </submittedName>
</protein>
<comment type="caution">
    <text evidence="1">The sequence shown here is derived from an EMBL/GenBank/DDBJ whole genome shotgun (WGS) entry which is preliminary data.</text>
</comment>
<evidence type="ECO:0000313" key="1">
    <source>
        <dbReference type="EMBL" id="KRZ80819.1"/>
    </source>
</evidence>
<dbReference type="EMBL" id="JYDO01000001">
    <property type="protein sequence ID" value="KRZ80819.1"/>
    <property type="molecule type" value="Genomic_DNA"/>
</dbReference>
<name>A0A0V1NAE9_9BILA</name>
<accession>A0A0V1NAE9</accession>
<sequence>MTDLFVLNVSMGTSLFIICMKELILDIIFNWHHLPHHSGILCNFNLADSFFLTATWKLKIF</sequence>